<keyword evidence="6" id="KW-0547">Nucleotide-binding</keyword>
<dbReference type="PROSITE" id="PS50893">
    <property type="entry name" value="ABC_TRANSPORTER_2"/>
    <property type="match status" value="1"/>
</dbReference>
<feature type="transmembrane region" description="Helical" evidence="12">
    <location>
        <begin position="76"/>
        <end position="103"/>
    </location>
</feature>
<feature type="transmembrane region" description="Helical" evidence="12">
    <location>
        <begin position="157"/>
        <end position="174"/>
    </location>
</feature>
<evidence type="ECO:0000256" key="4">
    <source>
        <dbReference type="ARBA" id="ARBA00022519"/>
    </source>
</evidence>
<name>A0A1H9UU49_9CORY</name>
<evidence type="ECO:0000256" key="2">
    <source>
        <dbReference type="ARBA" id="ARBA00022448"/>
    </source>
</evidence>
<dbReference type="InterPro" id="IPR027417">
    <property type="entry name" value="P-loop_NTPase"/>
</dbReference>
<feature type="region of interest" description="Disordered" evidence="11">
    <location>
        <begin position="1"/>
        <end position="21"/>
    </location>
</feature>
<protein>
    <submittedName>
        <fullName evidence="15">ATP-binding cassette, subfamily B</fullName>
    </submittedName>
</protein>
<dbReference type="SUPFAM" id="SSF90123">
    <property type="entry name" value="ABC transporter transmembrane region"/>
    <property type="match status" value="1"/>
</dbReference>
<proteinExistence type="inferred from homology"/>
<dbReference type="Gene3D" id="3.40.50.300">
    <property type="entry name" value="P-loop containing nucleotide triphosphate hydrolases"/>
    <property type="match status" value="1"/>
</dbReference>
<keyword evidence="2" id="KW-0813">Transport</keyword>
<sequence length="593" mass="63852">MTTKNASANNTSDGAEQESEQQQVSVSELIKPARSAMVVATFLTGLGAVLKLAPFVALHQMAAIWLGGEVLWESVWGWVVVAIGGLFLGQLCYMLGLGVTHLAEVRLRDYLRRQVLSVLARIPLGKVSQVPRGTIRKMVVDDTTSIHTLVAHGPGDATNAVVTVLAGCIYLLWVDWRFTLTLFAIVTVLLAVVIIPSMRGYGSATEEYGRAQTNLAAASVEMLEGIQEIKNFQAAEATRTRYNAAREEFTEITYKWIERSGKAVSLGGALLRPAIISVLVAILVAVFVSQGWMALEDTLPFFLLVPSIPEGVSTLLTLWQHLYNASMASQTTGRLLAEEHMPEGIKSREDVRDATVEMQHVTFGYEEGEPVLHDISFIATPGTVTAIVGPSGSGKSTIGLLAARFYDVDDGVVTIGGVDVRELSFEALLSSVAIVLQDVALSNDSVHDNIVLGSPGATREQVIAAAKIAQIHERIMEMPDGYDTVLGSTGGYLSGGEKQRVALARTVLQDTPIIILDEATAQADPDSERAIHEAISQVVKDRTVIMIAHRLSTIQAADQILVIENGRIAECGQHKELLEAGGTYASMWNLAEG</sequence>
<dbReference type="GO" id="GO:0016887">
    <property type="term" value="F:ATP hydrolysis activity"/>
    <property type="evidence" value="ECO:0007669"/>
    <property type="project" value="InterPro"/>
</dbReference>
<feature type="transmembrane region" description="Helical" evidence="12">
    <location>
        <begin position="269"/>
        <end position="293"/>
    </location>
</feature>
<keyword evidence="4" id="KW-0997">Cell inner membrane</keyword>
<dbReference type="InterPro" id="IPR017871">
    <property type="entry name" value="ABC_transporter-like_CS"/>
</dbReference>
<dbReference type="InterPro" id="IPR003439">
    <property type="entry name" value="ABC_transporter-like_ATP-bd"/>
</dbReference>
<evidence type="ECO:0000256" key="1">
    <source>
        <dbReference type="ARBA" id="ARBA00004429"/>
    </source>
</evidence>
<evidence type="ECO:0000256" key="12">
    <source>
        <dbReference type="SAM" id="Phobius"/>
    </source>
</evidence>
<dbReference type="GO" id="GO:0005524">
    <property type="term" value="F:ATP binding"/>
    <property type="evidence" value="ECO:0007669"/>
    <property type="project" value="UniProtKB-KW"/>
</dbReference>
<dbReference type="AlphaFoldDB" id="A0A1H9UU49"/>
<dbReference type="GO" id="GO:0034040">
    <property type="term" value="F:ATPase-coupled lipid transmembrane transporter activity"/>
    <property type="evidence" value="ECO:0007669"/>
    <property type="project" value="TreeGrafter"/>
</dbReference>
<evidence type="ECO:0000256" key="6">
    <source>
        <dbReference type="ARBA" id="ARBA00022741"/>
    </source>
</evidence>
<dbReference type="SMART" id="SM00382">
    <property type="entry name" value="AAA"/>
    <property type="match status" value="1"/>
</dbReference>
<evidence type="ECO:0000256" key="5">
    <source>
        <dbReference type="ARBA" id="ARBA00022692"/>
    </source>
</evidence>
<evidence type="ECO:0000256" key="3">
    <source>
        <dbReference type="ARBA" id="ARBA00022475"/>
    </source>
</evidence>
<dbReference type="EMBL" id="FOGQ01000009">
    <property type="protein sequence ID" value="SES12861.1"/>
    <property type="molecule type" value="Genomic_DNA"/>
</dbReference>
<feature type="domain" description="ABC transporter" evidence="13">
    <location>
        <begin position="356"/>
        <end position="590"/>
    </location>
</feature>
<dbReference type="Gene3D" id="1.20.1560.10">
    <property type="entry name" value="ABC transporter type 1, transmembrane domain"/>
    <property type="match status" value="1"/>
</dbReference>
<keyword evidence="8 12" id="KW-1133">Transmembrane helix</keyword>
<evidence type="ECO:0000256" key="7">
    <source>
        <dbReference type="ARBA" id="ARBA00022840"/>
    </source>
</evidence>
<dbReference type="GO" id="GO:0140359">
    <property type="term" value="F:ABC-type transporter activity"/>
    <property type="evidence" value="ECO:0007669"/>
    <property type="project" value="InterPro"/>
</dbReference>
<dbReference type="PROSITE" id="PS50929">
    <property type="entry name" value="ABC_TM1F"/>
    <property type="match status" value="1"/>
</dbReference>
<evidence type="ECO:0000259" key="13">
    <source>
        <dbReference type="PROSITE" id="PS50893"/>
    </source>
</evidence>
<organism evidence="15 16">
    <name type="scientific">Corynebacterium cystitidis DSM 20524</name>
    <dbReference type="NCBI Taxonomy" id="1121357"/>
    <lineage>
        <taxon>Bacteria</taxon>
        <taxon>Bacillati</taxon>
        <taxon>Actinomycetota</taxon>
        <taxon>Actinomycetes</taxon>
        <taxon>Mycobacteriales</taxon>
        <taxon>Corynebacteriaceae</taxon>
        <taxon>Corynebacterium</taxon>
    </lineage>
</organism>
<feature type="transmembrane region" description="Helical" evidence="12">
    <location>
        <begin position="180"/>
        <end position="198"/>
    </location>
</feature>
<gene>
    <name evidence="15" type="ORF">SAMN05661109_01925</name>
</gene>
<keyword evidence="9 12" id="KW-0472">Membrane</keyword>
<evidence type="ECO:0000313" key="15">
    <source>
        <dbReference type="EMBL" id="SES12861.1"/>
    </source>
</evidence>
<accession>A0A1H9UU49</accession>
<comment type="similarity">
    <text evidence="10">Belongs to the ABC transporter superfamily. Siderophore-Fe(3+) uptake transporter (SIUT) (TC 3.A.1.21) family.</text>
</comment>
<feature type="transmembrane region" description="Helical" evidence="12">
    <location>
        <begin position="36"/>
        <end position="56"/>
    </location>
</feature>
<evidence type="ECO:0000256" key="8">
    <source>
        <dbReference type="ARBA" id="ARBA00022989"/>
    </source>
</evidence>
<dbReference type="Pfam" id="PF00005">
    <property type="entry name" value="ABC_tran"/>
    <property type="match status" value="1"/>
</dbReference>
<evidence type="ECO:0000259" key="14">
    <source>
        <dbReference type="PROSITE" id="PS50929"/>
    </source>
</evidence>
<dbReference type="InterPro" id="IPR036640">
    <property type="entry name" value="ABC1_TM_sf"/>
</dbReference>
<evidence type="ECO:0000313" key="16">
    <source>
        <dbReference type="Proteomes" id="UP000198929"/>
    </source>
</evidence>
<keyword evidence="7 15" id="KW-0067">ATP-binding</keyword>
<comment type="subcellular location">
    <subcellularLocation>
        <location evidence="1">Cell inner membrane</location>
        <topology evidence="1">Multi-pass membrane protein</topology>
    </subcellularLocation>
</comment>
<dbReference type="STRING" id="1121357.SAMN05661109_01925"/>
<dbReference type="FunFam" id="3.40.50.300:FF:000221">
    <property type="entry name" value="Multidrug ABC transporter ATP-binding protein"/>
    <property type="match status" value="1"/>
</dbReference>
<keyword evidence="3" id="KW-1003">Cell membrane</keyword>
<dbReference type="RefSeq" id="WP_092259624.1">
    <property type="nucleotide sequence ID" value="NZ_CP047199.1"/>
</dbReference>
<keyword evidence="5 12" id="KW-0812">Transmembrane</keyword>
<keyword evidence="16" id="KW-1185">Reference proteome</keyword>
<feature type="domain" description="ABC transmembrane type-1" evidence="14">
    <location>
        <begin position="38"/>
        <end position="324"/>
    </location>
</feature>
<dbReference type="Pfam" id="PF00664">
    <property type="entry name" value="ABC_membrane"/>
    <property type="match status" value="1"/>
</dbReference>
<evidence type="ECO:0000256" key="11">
    <source>
        <dbReference type="SAM" id="MobiDB-lite"/>
    </source>
</evidence>
<evidence type="ECO:0000256" key="9">
    <source>
        <dbReference type="ARBA" id="ARBA00023136"/>
    </source>
</evidence>
<evidence type="ECO:0000256" key="10">
    <source>
        <dbReference type="ARBA" id="ARBA00023455"/>
    </source>
</evidence>
<dbReference type="Proteomes" id="UP000198929">
    <property type="component" value="Unassembled WGS sequence"/>
</dbReference>
<dbReference type="PANTHER" id="PTHR24221">
    <property type="entry name" value="ATP-BINDING CASSETTE SUB-FAMILY B"/>
    <property type="match status" value="1"/>
</dbReference>
<feature type="compositionally biased region" description="Polar residues" evidence="11">
    <location>
        <begin position="1"/>
        <end position="14"/>
    </location>
</feature>
<reference evidence="16" key="1">
    <citation type="submission" date="2016-10" db="EMBL/GenBank/DDBJ databases">
        <authorList>
            <person name="Varghese N."/>
            <person name="Submissions S."/>
        </authorList>
    </citation>
    <scope>NUCLEOTIDE SEQUENCE [LARGE SCALE GENOMIC DNA]</scope>
    <source>
        <strain evidence="16">DSM 20524</strain>
    </source>
</reference>
<dbReference type="InterPro" id="IPR003593">
    <property type="entry name" value="AAA+_ATPase"/>
</dbReference>
<dbReference type="PROSITE" id="PS00211">
    <property type="entry name" value="ABC_TRANSPORTER_1"/>
    <property type="match status" value="1"/>
</dbReference>
<dbReference type="PANTHER" id="PTHR24221:SF397">
    <property type="entry name" value="ABC TRANSPORTER, ATP-BINDING TRANSMEMBRANE PROTEIN"/>
    <property type="match status" value="1"/>
</dbReference>
<dbReference type="GO" id="GO:0005886">
    <property type="term" value="C:plasma membrane"/>
    <property type="evidence" value="ECO:0007669"/>
    <property type="project" value="UniProtKB-SubCell"/>
</dbReference>
<dbReference type="InterPro" id="IPR011527">
    <property type="entry name" value="ABC1_TM_dom"/>
</dbReference>
<dbReference type="InterPro" id="IPR039421">
    <property type="entry name" value="Type_1_exporter"/>
</dbReference>
<dbReference type="SUPFAM" id="SSF52540">
    <property type="entry name" value="P-loop containing nucleoside triphosphate hydrolases"/>
    <property type="match status" value="1"/>
</dbReference>